<accession>A0A1I2HU76</accession>
<organism evidence="2 3">
    <name type="scientific">Flavimobilis marinus</name>
    <dbReference type="NCBI Taxonomy" id="285351"/>
    <lineage>
        <taxon>Bacteria</taxon>
        <taxon>Bacillati</taxon>
        <taxon>Actinomycetota</taxon>
        <taxon>Actinomycetes</taxon>
        <taxon>Micrococcales</taxon>
        <taxon>Jonesiaceae</taxon>
        <taxon>Flavimobilis</taxon>
    </lineage>
</organism>
<evidence type="ECO:0000313" key="2">
    <source>
        <dbReference type="EMBL" id="SFF33188.1"/>
    </source>
</evidence>
<proteinExistence type="predicted"/>
<dbReference type="PROSITE" id="PS51257">
    <property type="entry name" value="PROKAR_LIPOPROTEIN"/>
    <property type="match status" value="1"/>
</dbReference>
<evidence type="ECO:0000313" key="3">
    <source>
        <dbReference type="Proteomes" id="UP000198520"/>
    </source>
</evidence>
<dbReference type="Proteomes" id="UP000198520">
    <property type="component" value="Unassembled WGS sequence"/>
</dbReference>
<dbReference type="AlphaFoldDB" id="A0A1I2HU76"/>
<dbReference type="Pfam" id="PF16107">
    <property type="entry name" value="DUF4825"/>
    <property type="match status" value="1"/>
</dbReference>
<name>A0A1I2HU76_9MICO</name>
<sequence length="152" mass="16382">MKRRLAALPLVAMILLTGCTETEPRPEPTTRAESLWSARTPYVGDSSKVASLVREVQPEDAGAYTIVLQTTSEPYGLTIEMTEADDLAEQTALTEQATLLLGLVENLDEVSIAAVDDTYTVTRADASAGLGFDVKELGRERETLTTYLGESG</sequence>
<gene>
    <name evidence="2" type="ORF">SAMN04488035_2523</name>
</gene>
<feature type="domain" description="DUF4825" evidence="1">
    <location>
        <begin position="37"/>
        <end position="117"/>
    </location>
</feature>
<keyword evidence="3" id="KW-1185">Reference proteome</keyword>
<evidence type="ECO:0000259" key="1">
    <source>
        <dbReference type="Pfam" id="PF16107"/>
    </source>
</evidence>
<dbReference type="InterPro" id="IPR032250">
    <property type="entry name" value="DUF4825"/>
</dbReference>
<reference evidence="3" key="1">
    <citation type="submission" date="2016-10" db="EMBL/GenBank/DDBJ databases">
        <authorList>
            <person name="Varghese N."/>
            <person name="Submissions S."/>
        </authorList>
    </citation>
    <scope>NUCLEOTIDE SEQUENCE [LARGE SCALE GENOMIC DNA]</scope>
    <source>
        <strain evidence="3">DSM 19083</strain>
    </source>
</reference>
<dbReference type="EMBL" id="FONZ01000005">
    <property type="protein sequence ID" value="SFF33188.1"/>
    <property type="molecule type" value="Genomic_DNA"/>
</dbReference>
<dbReference type="OrthoDB" id="4864603at2"/>
<protein>
    <recommendedName>
        <fullName evidence="1">DUF4825 domain-containing protein</fullName>
    </recommendedName>
</protein>
<dbReference type="RefSeq" id="WP_093379405.1">
    <property type="nucleotide sequence ID" value="NZ_BNAN01000001.1"/>
</dbReference>